<evidence type="ECO:0000313" key="3">
    <source>
        <dbReference type="EMBL" id="AEE48110.1"/>
    </source>
</evidence>
<dbReference type="AlphaFoldDB" id="F4KTW6"/>
<reference evidence="3 4" key="1">
    <citation type="journal article" date="2011" name="Stand. Genomic Sci.">
        <title>Complete genome sequence of Haliscomenobacter hydrossis type strain (O).</title>
        <authorList>
            <consortium name="US DOE Joint Genome Institute (JGI-PGF)"/>
            <person name="Daligault H."/>
            <person name="Lapidus A."/>
            <person name="Zeytun A."/>
            <person name="Nolan M."/>
            <person name="Lucas S."/>
            <person name="Del Rio T.G."/>
            <person name="Tice H."/>
            <person name="Cheng J.F."/>
            <person name="Tapia R."/>
            <person name="Han C."/>
            <person name="Goodwin L."/>
            <person name="Pitluck S."/>
            <person name="Liolios K."/>
            <person name="Pagani I."/>
            <person name="Ivanova N."/>
            <person name="Huntemann M."/>
            <person name="Mavromatis K."/>
            <person name="Mikhailova N."/>
            <person name="Pati A."/>
            <person name="Chen A."/>
            <person name="Palaniappan K."/>
            <person name="Land M."/>
            <person name="Hauser L."/>
            <person name="Brambilla E.M."/>
            <person name="Rohde M."/>
            <person name="Verbarg S."/>
            <person name="Goker M."/>
            <person name="Bristow J."/>
            <person name="Eisen J.A."/>
            <person name="Markowitz V."/>
            <person name="Hugenholtz P."/>
            <person name="Kyrpides N.C."/>
            <person name="Klenk H.P."/>
            <person name="Woyke T."/>
        </authorList>
    </citation>
    <scope>NUCLEOTIDE SEQUENCE [LARGE SCALE GENOMIC DNA]</scope>
    <source>
        <strain evidence="4">ATCC 27775 / DSM 1100 / LMG 10767 / O</strain>
    </source>
</reference>
<proteinExistence type="predicted"/>
<dbReference type="Proteomes" id="UP000008461">
    <property type="component" value="Chromosome"/>
</dbReference>
<dbReference type="OrthoDB" id="1493166at2"/>
<feature type="chain" id="PRO_5003310230" evidence="2">
    <location>
        <begin position="22"/>
        <end position="222"/>
    </location>
</feature>
<dbReference type="STRING" id="760192.Halhy_0197"/>
<evidence type="ECO:0000256" key="2">
    <source>
        <dbReference type="SAM" id="SignalP"/>
    </source>
</evidence>
<feature type="coiled-coil region" evidence="1">
    <location>
        <begin position="141"/>
        <end position="212"/>
    </location>
</feature>
<keyword evidence="2" id="KW-0732">Signal</keyword>
<keyword evidence="4" id="KW-1185">Reference proteome</keyword>
<gene>
    <name evidence="3" type="ordered locus">Halhy_0197</name>
</gene>
<dbReference type="HOGENOM" id="CLU_1243876_0_0_10"/>
<reference key="2">
    <citation type="submission" date="2011-04" db="EMBL/GenBank/DDBJ databases">
        <title>Complete sequence of chromosome of Haliscomenobacter hydrossis DSM 1100.</title>
        <authorList>
            <consortium name="US DOE Joint Genome Institute (JGI-PGF)"/>
            <person name="Lucas S."/>
            <person name="Han J."/>
            <person name="Lapidus A."/>
            <person name="Bruce D."/>
            <person name="Goodwin L."/>
            <person name="Pitluck S."/>
            <person name="Peters L."/>
            <person name="Kyrpides N."/>
            <person name="Mavromatis K."/>
            <person name="Ivanova N."/>
            <person name="Ovchinnikova G."/>
            <person name="Pagani I."/>
            <person name="Daligault H."/>
            <person name="Detter J.C."/>
            <person name="Han C."/>
            <person name="Land M."/>
            <person name="Hauser L."/>
            <person name="Markowitz V."/>
            <person name="Cheng J.-F."/>
            <person name="Hugenholtz P."/>
            <person name="Woyke T."/>
            <person name="Wu D."/>
            <person name="Verbarg S."/>
            <person name="Frueling A."/>
            <person name="Brambilla E."/>
            <person name="Klenk H.-P."/>
            <person name="Eisen J.A."/>
        </authorList>
    </citation>
    <scope>NUCLEOTIDE SEQUENCE</scope>
    <source>
        <strain>DSM 1100</strain>
    </source>
</reference>
<evidence type="ECO:0000313" key="4">
    <source>
        <dbReference type="Proteomes" id="UP000008461"/>
    </source>
</evidence>
<protein>
    <submittedName>
        <fullName evidence="3">Uncharacterized protein</fullName>
    </submittedName>
</protein>
<dbReference type="EMBL" id="CP002691">
    <property type="protein sequence ID" value="AEE48110.1"/>
    <property type="molecule type" value="Genomic_DNA"/>
</dbReference>
<evidence type="ECO:0000256" key="1">
    <source>
        <dbReference type="SAM" id="Coils"/>
    </source>
</evidence>
<dbReference type="KEGG" id="hhy:Halhy_0197"/>
<sequence length="222" mass="26230">MKKVFNLTAWLIVLIPLTMQAQNLQENERTMSQGSKPGFSMNIDDISTKEVERLWIEYLKDTKAKTKKDRKTDEVFADDASVPAISSNLMDVYATFTERGKQTEMVVWVDLGGAFLGRRQHPEKIDAFEQWMTEFGRRTRVRKVEIELESEELIFKDQKKEFDKLIKEEERLKKEITDAEQRINQAKKELEINAANQSNRRQEMERQQIKIQEVETKKKRIE</sequence>
<keyword evidence="1" id="KW-0175">Coiled coil</keyword>
<organism evidence="3 4">
    <name type="scientific">Haliscomenobacter hydrossis (strain ATCC 27775 / DSM 1100 / LMG 10767 / O)</name>
    <dbReference type="NCBI Taxonomy" id="760192"/>
    <lineage>
        <taxon>Bacteria</taxon>
        <taxon>Pseudomonadati</taxon>
        <taxon>Bacteroidota</taxon>
        <taxon>Saprospiria</taxon>
        <taxon>Saprospirales</taxon>
        <taxon>Haliscomenobacteraceae</taxon>
        <taxon>Haliscomenobacter</taxon>
    </lineage>
</organism>
<name>F4KTW6_HALH1</name>
<accession>F4KTW6</accession>
<dbReference type="RefSeq" id="WP_013762674.1">
    <property type="nucleotide sequence ID" value="NC_015510.1"/>
</dbReference>
<feature type="signal peptide" evidence="2">
    <location>
        <begin position="1"/>
        <end position="21"/>
    </location>
</feature>